<keyword evidence="2" id="KW-1185">Reference proteome</keyword>
<protein>
    <submittedName>
        <fullName evidence="1">Uncharacterized protein</fullName>
    </submittedName>
</protein>
<organism evidence="1 2">
    <name type="scientific">Armillaria solidipes</name>
    <dbReference type="NCBI Taxonomy" id="1076256"/>
    <lineage>
        <taxon>Eukaryota</taxon>
        <taxon>Fungi</taxon>
        <taxon>Dikarya</taxon>
        <taxon>Basidiomycota</taxon>
        <taxon>Agaricomycotina</taxon>
        <taxon>Agaricomycetes</taxon>
        <taxon>Agaricomycetidae</taxon>
        <taxon>Agaricales</taxon>
        <taxon>Marasmiineae</taxon>
        <taxon>Physalacriaceae</taxon>
        <taxon>Armillaria</taxon>
    </lineage>
</organism>
<accession>A0A2H3AZY1</accession>
<dbReference type="EMBL" id="KZ293453">
    <property type="protein sequence ID" value="PBK64239.1"/>
    <property type="molecule type" value="Genomic_DNA"/>
</dbReference>
<sequence length="107" mass="12579">MSKPRQTIDPLIDMMDPAHRRLYEEVVNKKADLQRQLQFALSSLFLDLLQSTEAELARCKDYRRKETLLRELAAEIEEFKPGMRQMFGEDSVAYSHLLLEQKLASHR</sequence>
<dbReference type="AlphaFoldDB" id="A0A2H3AZY1"/>
<gene>
    <name evidence="1" type="ORF">ARMSODRAFT_962418</name>
</gene>
<dbReference type="Proteomes" id="UP000218334">
    <property type="component" value="Unassembled WGS sequence"/>
</dbReference>
<reference evidence="2" key="1">
    <citation type="journal article" date="2017" name="Nat. Ecol. Evol.">
        <title>Genome expansion and lineage-specific genetic innovations in the forest pathogenic fungi Armillaria.</title>
        <authorList>
            <person name="Sipos G."/>
            <person name="Prasanna A.N."/>
            <person name="Walter M.C."/>
            <person name="O'Connor E."/>
            <person name="Balint B."/>
            <person name="Krizsan K."/>
            <person name="Kiss B."/>
            <person name="Hess J."/>
            <person name="Varga T."/>
            <person name="Slot J."/>
            <person name="Riley R."/>
            <person name="Boka B."/>
            <person name="Rigling D."/>
            <person name="Barry K."/>
            <person name="Lee J."/>
            <person name="Mihaltcheva S."/>
            <person name="LaButti K."/>
            <person name="Lipzen A."/>
            <person name="Waldron R."/>
            <person name="Moloney N.M."/>
            <person name="Sperisen C."/>
            <person name="Kredics L."/>
            <person name="Vagvoelgyi C."/>
            <person name="Patrignani A."/>
            <person name="Fitzpatrick D."/>
            <person name="Nagy I."/>
            <person name="Doyle S."/>
            <person name="Anderson J.B."/>
            <person name="Grigoriev I.V."/>
            <person name="Gueldener U."/>
            <person name="Muensterkoetter M."/>
            <person name="Nagy L.G."/>
        </authorList>
    </citation>
    <scope>NUCLEOTIDE SEQUENCE [LARGE SCALE GENOMIC DNA]</scope>
    <source>
        <strain evidence="2">28-4</strain>
    </source>
</reference>
<proteinExistence type="predicted"/>
<name>A0A2H3AZY1_9AGAR</name>
<evidence type="ECO:0000313" key="1">
    <source>
        <dbReference type="EMBL" id="PBK64239.1"/>
    </source>
</evidence>
<evidence type="ECO:0000313" key="2">
    <source>
        <dbReference type="Proteomes" id="UP000218334"/>
    </source>
</evidence>